<feature type="signal peptide" evidence="1">
    <location>
        <begin position="1"/>
        <end position="23"/>
    </location>
</feature>
<name>A0A545TZM1_9GAMM</name>
<reference evidence="2 3" key="1">
    <citation type="submission" date="2019-06" db="EMBL/GenBank/DDBJ databases">
        <title>Whole genome sequence for Cellvibrionaceae sp. R142.</title>
        <authorList>
            <person name="Wang G."/>
        </authorList>
    </citation>
    <scope>NUCLEOTIDE SEQUENCE [LARGE SCALE GENOMIC DNA]</scope>
    <source>
        <strain evidence="2 3">R142</strain>
    </source>
</reference>
<dbReference type="Proteomes" id="UP000319732">
    <property type="component" value="Unassembled WGS sequence"/>
</dbReference>
<feature type="chain" id="PRO_5021922334" evidence="1">
    <location>
        <begin position="24"/>
        <end position="237"/>
    </location>
</feature>
<dbReference type="AlphaFoldDB" id="A0A545TZM1"/>
<evidence type="ECO:0000313" key="3">
    <source>
        <dbReference type="Proteomes" id="UP000319732"/>
    </source>
</evidence>
<dbReference type="RefSeq" id="WP_142903680.1">
    <property type="nucleotide sequence ID" value="NZ_ML660090.1"/>
</dbReference>
<accession>A0A545TZM1</accession>
<organism evidence="2 3">
    <name type="scientific">Exilibacterium tricleocarpae</name>
    <dbReference type="NCBI Taxonomy" id="2591008"/>
    <lineage>
        <taxon>Bacteria</taxon>
        <taxon>Pseudomonadati</taxon>
        <taxon>Pseudomonadota</taxon>
        <taxon>Gammaproteobacteria</taxon>
        <taxon>Cellvibrionales</taxon>
        <taxon>Cellvibrionaceae</taxon>
        <taxon>Exilibacterium</taxon>
    </lineage>
</organism>
<proteinExistence type="predicted"/>
<keyword evidence="3" id="KW-1185">Reference proteome</keyword>
<dbReference type="OrthoDB" id="2082654at2"/>
<gene>
    <name evidence="2" type="ORF">FKG94_08025</name>
</gene>
<sequence length="237" mass="25699">MTKTTPLVLIKLALLLFSFSAFAQLDDPITFSFASDSYPNGPTFTSPGGDLVQAAVPRVNLLIDLNHDFPGGLVVIPARFNFEGRISNHRVVPCGANWLHFWKMKGGFTFRQPGFAGQRLLTVKFEKAVLTSISPSQFAAGRTLTLQDFDRVDANLVFTPHEGLLELPNVPPALSIKANDLNFGENFAFTFTSVKPVNRLIPLDGGGLFFSPWTSEGSFSAGAVREVEGLPAPDGVD</sequence>
<dbReference type="EMBL" id="VHSG01000007">
    <property type="protein sequence ID" value="TQV82664.1"/>
    <property type="molecule type" value="Genomic_DNA"/>
</dbReference>
<comment type="caution">
    <text evidence="2">The sequence shown here is derived from an EMBL/GenBank/DDBJ whole genome shotgun (WGS) entry which is preliminary data.</text>
</comment>
<keyword evidence="1" id="KW-0732">Signal</keyword>
<protein>
    <submittedName>
        <fullName evidence="2">Uncharacterized protein</fullName>
    </submittedName>
</protein>
<evidence type="ECO:0000313" key="2">
    <source>
        <dbReference type="EMBL" id="TQV82664.1"/>
    </source>
</evidence>
<evidence type="ECO:0000256" key="1">
    <source>
        <dbReference type="SAM" id="SignalP"/>
    </source>
</evidence>